<dbReference type="RefSeq" id="WP_160778272.1">
    <property type="nucleotide sequence ID" value="NZ_BAAAZF010000001.1"/>
</dbReference>
<dbReference type="Proteomes" id="UP000446786">
    <property type="component" value="Unassembled WGS sequence"/>
</dbReference>
<keyword evidence="3" id="KW-1185">Reference proteome</keyword>
<dbReference type="CDD" id="cd08054">
    <property type="entry name" value="gp6"/>
    <property type="match status" value="1"/>
</dbReference>
<dbReference type="EMBL" id="WTYE01000001">
    <property type="protein sequence ID" value="MXP30758.1"/>
    <property type="molecule type" value="Genomic_DNA"/>
</dbReference>
<evidence type="ECO:0000313" key="1">
    <source>
        <dbReference type="EMBL" id="MXP30758.1"/>
    </source>
</evidence>
<evidence type="ECO:0000313" key="2">
    <source>
        <dbReference type="EMBL" id="MXP33518.1"/>
    </source>
</evidence>
<name>A0A845AVA3_9SPHN</name>
<sequence>MKRAIVAPAILGGAPLAELKHWLAISTSNDDASLEALLRSALETCEAFTGTMPLAATVEETLPASRNWQGLHTCPVRAILAVEGIPAEGSRITFAIEDYDIDLDPDSRGLVRLLKASAAGRIAVQFEAGLADDWEELPDGLRHGILRLAAHHYRSRESGADPTPPAAVAALWRPWRRMRIA</sequence>
<protein>
    <recommendedName>
        <fullName evidence="4">Phage gp6-like head-tail connector protein</fullName>
    </recommendedName>
</protein>
<dbReference type="OrthoDB" id="8478788at2"/>
<dbReference type="NCBIfam" id="TIGR02215">
    <property type="entry name" value="phage_chp_gp8"/>
    <property type="match status" value="1"/>
</dbReference>
<dbReference type="AlphaFoldDB" id="A0A845AVA3"/>
<dbReference type="Gene3D" id="1.10.3230.30">
    <property type="entry name" value="Phage gp6-like head-tail connector protein"/>
    <property type="match status" value="1"/>
</dbReference>
<organism evidence="1 3">
    <name type="scientific">Parerythrobacter jejuensis</name>
    <dbReference type="NCBI Taxonomy" id="795812"/>
    <lineage>
        <taxon>Bacteria</taxon>
        <taxon>Pseudomonadati</taxon>
        <taxon>Pseudomonadota</taxon>
        <taxon>Alphaproteobacteria</taxon>
        <taxon>Sphingomonadales</taxon>
        <taxon>Erythrobacteraceae</taxon>
        <taxon>Parerythrobacter</taxon>
    </lineage>
</organism>
<evidence type="ECO:0008006" key="4">
    <source>
        <dbReference type="Google" id="ProtNLM"/>
    </source>
</evidence>
<dbReference type="InterPro" id="IPR011738">
    <property type="entry name" value="Phage_CHP"/>
</dbReference>
<gene>
    <name evidence="1" type="ORF">GRI94_02855</name>
    <name evidence="2" type="ORF">GRI94_16945</name>
</gene>
<reference evidence="1 3" key="1">
    <citation type="submission" date="2019-12" db="EMBL/GenBank/DDBJ databases">
        <title>Genomic-based taxomic classification of the family Erythrobacteraceae.</title>
        <authorList>
            <person name="Xu L."/>
        </authorList>
    </citation>
    <scope>NUCLEOTIDE SEQUENCE [LARGE SCALE GENOMIC DNA]</scope>
    <source>
        <strain evidence="1 3">JCM 16677</strain>
    </source>
</reference>
<evidence type="ECO:0000313" key="3">
    <source>
        <dbReference type="Proteomes" id="UP000446786"/>
    </source>
</evidence>
<dbReference type="EMBL" id="WTYE01000001">
    <property type="protein sequence ID" value="MXP33518.1"/>
    <property type="molecule type" value="Genomic_DNA"/>
</dbReference>
<comment type="caution">
    <text evidence="1">The sequence shown here is derived from an EMBL/GenBank/DDBJ whole genome shotgun (WGS) entry which is preliminary data.</text>
</comment>
<proteinExistence type="predicted"/>
<accession>A0A845AVA3</accession>